<gene>
    <name evidence="2" type="ORF">Tci_881152</name>
</gene>
<protein>
    <submittedName>
        <fullName evidence="2">Uncharacterized protein</fullName>
    </submittedName>
</protein>
<name>A0A699THK4_TANCI</name>
<dbReference type="AlphaFoldDB" id="A0A699THK4"/>
<proteinExistence type="predicted"/>
<evidence type="ECO:0000256" key="1">
    <source>
        <dbReference type="SAM" id="MobiDB-lite"/>
    </source>
</evidence>
<reference evidence="2" key="1">
    <citation type="journal article" date="2019" name="Sci. Rep.">
        <title>Draft genome of Tanacetum cinerariifolium, the natural source of mosquito coil.</title>
        <authorList>
            <person name="Yamashiro T."/>
            <person name="Shiraishi A."/>
            <person name="Satake H."/>
            <person name="Nakayama K."/>
        </authorList>
    </citation>
    <scope>NUCLEOTIDE SEQUENCE</scope>
</reference>
<sequence length="59" mass="6981">QDDQDNDDDQDDDDYQDDDDDDEQNDSDNDGDDFVHPKFKHLLNLKAQMMKTMMKIVMV</sequence>
<evidence type="ECO:0000313" key="2">
    <source>
        <dbReference type="EMBL" id="GFD09183.1"/>
    </source>
</evidence>
<comment type="caution">
    <text evidence="2">The sequence shown here is derived from an EMBL/GenBank/DDBJ whole genome shotgun (WGS) entry which is preliminary data.</text>
</comment>
<accession>A0A699THK4</accession>
<organism evidence="2">
    <name type="scientific">Tanacetum cinerariifolium</name>
    <name type="common">Dalmatian daisy</name>
    <name type="synonym">Chrysanthemum cinerariifolium</name>
    <dbReference type="NCBI Taxonomy" id="118510"/>
    <lineage>
        <taxon>Eukaryota</taxon>
        <taxon>Viridiplantae</taxon>
        <taxon>Streptophyta</taxon>
        <taxon>Embryophyta</taxon>
        <taxon>Tracheophyta</taxon>
        <taxon>Spermatophyta</taxon>
        <taxon>Magnoliopsida</taxon>
        <taxon>eudicotyledons</taxon>
        <taxon>Gunneridae</taxon>
        <taxon>Pentapetalae</taxon>
        <taxon>asterids</taxon>
        <taxon>campanulids</taxon>
        <taxon>Asterales</taxon>
        <taxon>Asteraceae</taxon>
        <taxon>Asteroideae</taxon>
        <taxon>Anthemideae</taxon>
        <taxon>Anthemidinae</taxon>
        <taxon>Tanacetum</taxon>
    </lineage>
</organism>
<dbReference type="EMBL" id="BKCJ011243627">
    <property type="protein sequence ID" value="GFD09183.1"/>
    <property type="molecule type" value="Genomic_DNA"/>
</dbReference>
<feature type="compositionally biased region" description="Acidic residues" evidence="1">
    <location>
        <begin position="1"/>
        <end position="32"/>
    </location>
</feature>
<feature type="non-terminal residue" evidence="2">
    <location>
        <position position="1"/>
    </location>
</feature>
<feature type="region of interest" description="Disordered" evidence="1">
    <location>
        <begin position="1"/>
        <end position="36"/>
    </location>
</feature>